<sequence>MKKSAALLACFALALSSCAAAPKDTSLKAQLDFENNYITLPLDEYDRSDQALDITVRASLLIRKECYAKKGYDFEILENGWVSSGASQYGSWNVKHAANHYTSSKVREEQYRIYESIPEDVKDSCHEEHREELDALKFDEAHEEKYRPVNRIRGEAYQRAQGDPEWKKARSDWWDCQREKGLTPRTGDNEWTSKETARMASLNSDDPKVLEEKIRLATIEAQCSEKVRLAQRLGDLEASYQGPLIEKNQALLNDLKADRDAKIAKAREIIATHQ</sequence>
<feature type="signal peptide" evidence="1">
    <location>
        <begin position="1"/>
        <end position="19"/>
    </location>
</feature>
<dbReference type="RefSeq" id="WP_096740902.1">
    <property type="nucleotide sequence ID" value="NZ_CP023510.1"/>
</dbReference>
<keyword evidence="1" id="KW-0732">Signal</keyword>
<protein>
    <submittedName>
        <fullName evidence="2">Uncharacterized protein</fullName>
    </submittedName>
</protein>
<feature type="chain" id="PRO_5038589208" evidence="1">
    <location>
        <begin position="20"/>
        <end position="274"/>
    </location>
</feature>
<name>A0A291DG02_9MICC</name>
<proteinExistence type="predicted"/>
<reference evidence="3" key="1">
    <citation type="submission" date="2017-09" db="EMBL/GenBank/DDBJ databases">
        <title>FDA dAtabase for Regulatory Grade micrObial Sequences (FDA-ARGOS): Supporting development and validation of Infectious Disease Dx tests.</title>
        <authorList>
            <person name="Minogue T."/>
            <person name="Wolcott M."/>
            <person name="Wasieloski L."/>
            <person name="Aguilar W."/>
            <person name="Moore D."/>
            <person name="Tallon L."/>
            <person name="Sadzewicz L."/>
            <person name="Ott S."/>
            <person name="Zhao X."/>
            <person name="Nagaraj S."/>
            <person name="Vavikolanu K."/>
            <person name="Aluvathingal J."/>
            <person name="Nadendla S."/>
            <person name="Sichtig H."/>
        </authorList>
    </citation>
    <scope>NUCLEOTIDE SEQUENCE [LARGE SCALE GENOMIC DNA]</scope>
    <source>
        <strain evidence="3">FDAARGOS_369</strain>
    </source>
</reference>
<dbReference type="Proteomes" id="UP000218628">
    <property type="component" value="Chromosome"/>
</dbReference>
<dbReference type="AlphaFoldDB" id="A0A291DG02"/>
<evidence type="ECO:0000313" key="2">
    <source>
        <dbReference type="EMBL" id="ATF63209.1"/>
    </source>
</evidence>
<evidence type="ECO:0000256" key="1">
    <source>
        <dbReference type="SAM" id="SignalP"/>
    </source>
</evidence>
<dbReference type="EMBL" id="CP023510">
    <property type="protein sequence ID" value="ATF63209.1"/>
    <property type="molecule type" value="Genomic_DNA"/>
</dbReference>
<gene>
    <name evidence="2" type="ORF">CO690_05770</name>
</gene>
<evidence type="ECO:0000313" key="3">
    <source>
        <dbReference type="Proteomes" id="UP000218628"/>
    </source>
</evidence>
<organism evidence="2 3">
    <name type="scientific">Rothia mucilaginosa</name>
    <dbReference type="NCBI Taxonomy" id="43675"/>
    <lineage>
        <taxon>Bacteria</taxon>
        <taxon>Bacillati</taxon>
        <taxon>Actinomycetota</taxon>
        <taxon>Actinomycetes</taxon>
        <taxon>Micrococcales</taxon>
        <taxon>Micrococcaceae</taxon>
        <taxon>Rothia</taxon>
    </lineage>
</organism>
<dbReference type="PROSITE" id="PS51257">
    <property type="entry name" value="PROKAR_LIPOPROTEIN"/>
    <property type="match status" value="1"/>
</dbReference>
<accession>A0A291DG02</accession>